<evidence type="ECO:0000313" key="1">
    <source>
        <dbReference type="EMBL" id="URE11378.1"/>
    </source>
</evidence>
<protein>
    <submittedName>
        <fullName evidence="1">Uncharacterized protein</fullName>
    </submittedName>
</protein>
<name>A0A9E7K947_9LILI</name>
<dbReference type="EMBL" id="CP097508">
    <property type="protein sequence ID" value="URE11378.1"/>
    <property type="molecule type" value="Genomic_DNA"/>
</dbReference>
<sequence>MCKVYEAISSRNIGEYGDGCSSLIIRQYKSIIVVAEYEIR</sequence>
<evidence type="ECO:0000313" key="2">
    <source>
        <dbReference type="Proteomes" id="UP001055439"/>
    </source>
</evidence>
<reference evidence="1" key="1">
    <citation type="submission" date="2022-05" db="EMBL/GenBank/DDBJ databases">
        <title>The Musa troglodytarum L. genome provides insights into the mechanism of non-climacteric behaviour and enrichment of carotenoids.</title>
        <authorList>
            <person name="Wang J."/>
        </authorList>
    </citation>
    <scope>NUCLEOTIDE SEQUENCE</scope>
    <source>
        <tissue evidence="1">Leaf</tissue>
    </source>
</reference>
<gene>
    <name evidence="1" type="ORF">MUK42_20557</name>
</gene>
<dbReference type="Proteomes" id="UP001055439">
    <property type="component" value="Chromosome 6"/>
</dbReference>
<accession>A0A9E7K947</accession>
<organism evidence="1 2">
    <name type="scientific">Musa troglodytarum</name>
    <name type="common">fe'i banana</name>
    <dbReference type="NCBI Taxonomy" id="320322"/>
    <lineage>
        <taxon>Eukaryota</taxon>
        <taxon>Viridiplantae</taxon>
        <taxon>Streptophyta</taxon>
        <taxon>Embryophyta</taxon>
        <taxon>Tracheophyta</taxon>
        <taxon>Spermatophyta</taxon>
        <taxon>Magnoliopsida</taxon>
        <taxon>Liliopsida</taxon>
        <taxon>Zingiberales</taxon>
        <taxon>Musaceae</taxon>
        <taxon>Musa</taxon>
    </lineage>
</organism>
<keyword evidence="2" id="KW-1185">Reference proteome</keyword>
<dbReference type="AlphaFoldDB" id="A0A9E7K947"/>
<proteinExistence type="predicted"/>